<dbReference type="OrthoDB" id="2157530at2759"/>
<evidence type="ECO:0000313" key="3">
    <source>
        <dbReference type="Proteomes" id="UP000236664"/>
    </source>
</evidence>
<organism evidence="2 3">
    <name type="scientific">Gibberella nygamai</name>
    <name type="common">Bean root rot disease fungus</name>
    <name type="synonym">Fusarium nygamai</name>
    <dbReference type="NCBI Taxonomy" id="42673"/>
    <lineage>
        <taxon>Eukaryota</taxon>
        <taxon>Fungi</taxon>
        <taxon>Dikarya</taxon>
        <taxon>Ascomycota</taxon>
        <taxon>Pezizomycotina</taxon>
        <taxon>Sordariomycetes</taxon>
        <taxon>Hypocreomycetidae</taxon>
        <taxon>Hypocreales</taxon>
        <taxon>Nectriaceae</taxon>
        <taxon>Fusarium</taxon>
        <taxon>Fusarium fujikuroi species complex</taxon>
    </lineage>
</organism>
<dbReference type="InterPro" id="IPR052895">
    <property type="entry name" value="HetReg/Transcr_Mod"/>
</dbReference>
<dbReference type="PANTHER" id="PTHR24148:SF82">
    <property type="entry name" value="HETEROKARYON INCOMPATIBILITY DOMAIN-CONTAINING PROTEIN"/>
    <property type="match status" value="1"/>
</dbReference>
<comment type="caution">
    <text evidence="2">The sequence shown here is derived from an EMBL/GenBank/DDBJ whole genome shotgun (WGS) entry which is preliminary data.</text>
</comment>
<reference evidence="2 3" key="1">
    <citation type="submission" date="2017-06" db="EMBL/GenBank/DDBJ databases">
        <title>Genome of Fusarium nygamai isolate CS10214.</title>
        <authorList>
            <person name="Gardiner D.M."/>
            <person name="Obanor F."/>
            <person name="Kazan K."/>
        </authorList>
    </citation>
    <scope>NUCLEOTIDE SEQUENCE [LARGE SCALE GENOMIC DNA]</scope>
    <source>
        <strain evidence="2 3">CS10214</strain>
    </source>
</reference>
<dbReference type="InterPro" id="IPR010730">
    <property type="entry name" value="HET"/>
</dbReference>
<dbReference type="AlphaFoldDB" id="A0A2K0VVZ8"/>
<dbReference type="EMBL" id="MTQA01000214">
    <property type="protein sequence ID" value="PNP74183.1"/>
    <property type="molecule type" value="Genomic_DNA"/>
</dbReference>
<proteinExistence type="predicted"/>
<evidence type="ECO:0000313" key="2">
    <source>
        <dbReference type="EMBL" id="PNP74183.1"/>
    </source>
</evidence>
<dbReference type="PANTHER" id="PTHR24148">
    <property type="entry name" value="ANKYRIN REPEAT DOMAIN-CONTAINING PROTEIN 39 HOMOLOG-RELATED"/>
    <property type="match status" value="1"/>
</dbReference>
<name>A0A2K0VVZ8_GIBNY</name>
<gene>
    <name evidence="2" type="ORF">FNYG_12232</name>
</gene>
<dbReference type="Pfam" id="PF06985">
    <property type="entry name" value="HET"/>
    <property type="match status" value="1"/>
</dbReference>
<dbReference type="STRING" id="42673.A0A2K0VVZ8"/>
<accession>A0A2K0VVZ8</accession>
<feature type="domain" description="Heterokaryon incompatibility" evidence="1">
    <location>
        <begin position="18"/>
        <end position="175"/>
    </location>
</feature>
<evidence type="ECO:0000259" key="1">
    <source>
        <dbReference type="Pfam" id="PF06985"/>
    </source>
</evidence>
<sequence>MISCKLETLNLLEDNIDYEALSYAWGSSEDQATIAVNKTTLQITQNLKDSLTYLRHDSKPRSLWIDAICINQSDVDERSSQVRLMGRIYSSASCVISWLGLKDDPIDYVEQMKKARSLIGLVRSCSTDELFALLLDSPSKEDLEEVFEDGLYSLQLVIGERDRPPYWRRAWIIQEVSLARVWKLQSGALCISEGDIEAVMEILQNPRTKSVMKKKYQARRLRALLSLNSFLSVSVCRVALSFSETLLSELAISSPNWETQLCEVLGLKVLGRCSVS</sequence>
<keyword evidence="3" id="KW-1185">Reference proteome</keyword>
<dbReference type="Proteomes" id="UP000236664">
    <property type="component" value="Unassembled WGS sequence"/>
</dbReference>
<protein>
    <recommendedName>
        <fullName evidence="1">Heterokaryon incompatibility domain-containing protein</fullName>
    </recommendedName>
</protein>